<keyword evidence="7" id="KW-0106">Calcium</keyword>
<evidence type="ECO:0000256" key="11">
    <source>
        <dbReference type="ARBA" id="ARBA00023136"/>
    </source>
</evidence>
<evidence type="ECO:0000256" key="6">
    <source>
        <dbReference type="ARBA" id="ARBA00022729"/>
    </source>
</evidence>
<dbReference type="PANTHER" id="PTHR15136:SF5">
    <property type="entry name" value="STROMAL INTERACTION MOLECULE HOMOLOG"/>
    <property type="match status" value="1"/>
</dbReference>
<dbReference type="InterPro" id="IPR057835">
    <property type="entry name" value="EF-hand_STIM1/2"/>
</dbReference>
<comment type="caution">
    <text evidence="16">The sequence shown here is derived from an EMBL/GenBank/DDBJ whole genome shotgun (WGS) entry which is preliminary data.</text>
</comment>
<protein>
    <recommendedName>
        <fullName evidence="15">SAM domain-containing protein</fullName>
    </recommendedName>
</protein>
<keyword evidence="4 13" id="KW-0812">Transmembrane</keyword>
<dbReference type="SMART" id="SM00454">
    <property type="entry name" value="SAM"/>
    <property type="match status" value="1"/>
</dbReference>
<dbReference type="PROSITE" id="PS50105">
    <property type="entry name" value="SAM_DOMAIN"/>
    <property type="match status" value="1"/>
</dbReference>
<dbReference type="EMBL" id="BDGG01000004">
    <property type="protein sequence ID" value="GAU97942.1"/>
    <property type="molecule type" value="Genomic_DNA"/>
</dbReference>
<dbReference type="Pfam" id="PF16533">
    <property type="entry name" value="SOAR"/>
    <property type="match status" value="1"/>
</dbReference>
<feature type="region of interest" description="Disordered" evidence="12">
    <location>
        <begin position="497"/>
        <end position="522"/>
    </location>
</feature>
<dbReference type="Gene3D" id="1.10.150.50">
    <property type="entry name" value="Transcription Factor, Ets-1"/>
    <property type="match status" value="1"/>
</dbReference>
<dbReference type="GO" id="GO:0002115">
    <property type="term" value="P:store-operated calcium entry"/>
    <property type="evidence" value="ECO:0007669"/>
    <property type="project" value="TreeGrafter"/>
</dbReference>
<dbReference type="GO" id="GO:0005886">
    <property type="term" value="C:plasma membrane"/>
    <property type="evidence" value="ECO:0007669"/>
    <property type="project" value="TreeGrafter"/>
</dbReference>
<evidence type="ECO:0000256" key="1">
    <source>
        <dbReference type="ARBA" id="ARBA00004479"/>
    </source>
</evidence>
<dbReference type="SUPFAM" id="SSF47769">
    <property type="entry name" value="SAM/Pointed domain"/>
    <property type="match status" value="1"/>
</dbReference>
<keyword evidence="10" id="KW-0406">Ion transport</keyword>
<evidence type="ECO:0000313" key="17">
    <source>
        <dbReference type="Proteomes" id="UP000186922"/>
    </source>
</evidence>
<dbReference type="AlphaFoldDB" id="A0A1D1VCZ1"/>
<dbReference type="InterPro" id="IPR001660">
    <property type="entry name" value="SAM"/>
</dbReference>
<evidence type="ECO:0000259" key="15">
    <source>
        <dbReference type="PROSITE" id="PS50105"/>
    </source>
</evidence>
<evidence type="ECO:0000256" key="7">
    <source>
        <dbReference type="ARBA" id="ARBA00022837"/>
    </source>
</evidence>
<organism evidence="16 17">
    <name type="scientific">Ramazzottius varieornatus</name>
    <name type="common">Water bear</name>
    <name type="synonym">Tardigrade</name>
    <dbReference type="NCBI Taxonomy" id="947166"/>
    <lineage>
        <taxon>Eukaryota</taxon>
        <taxon>Metazoa</taxon>
        <taxon>Ecdysozoa</taxon>
        <taxon>Tardigrada</taxon>
        <taxon>Eutardigrada</taxon>
        <taxon>Parachela</taxon>
        <taxon>Hypsibioidea</taxon>
        <taxon>Ramazzottiidae</taxon>
        <taxon>Ramazzottius</taxon>
    </lineage>
</organism>
<dbReference type="GO" id="GO:0005509">
    <property type="term" value="F:calcium ion binding"/>
    <property type="evidence" value="ECO:0007669"/>
    <property type="project" value="TreeGrafter"/>
</dbReference>
<keyword evidence="8 13" id="KW-1133">Transmembrane helix</keyword>
<evidence type="ECO:0000256" key="5">
    <source>
        <dbReference type="ARBA" id="ARBA00022723"/>
    </source>
</evidence>
<dbReference type="GO" id="GO:0006874">
    <property type="term" value="P:intracellular calcium ion homeostasis"/>
    <property type="evidence" value="ECO:0007669"/>
    <property type="project" value="TreeGrafter"/>
</dbReference>
<evidence type="ECO:0000256" key="14">
    <source>
        <dbReference type="SAM" id="SignalP"/>
    </source>
</evidence>
<dbReference type="FunFam" id="1.10.150.50:FF:000009">
    <property type="entry name" value="Stromal interaction molecule 1"/>
    <property type="match status" value="1"/>
</dbReference>
<dbReference type="GO" id="GO:0005783">
    <property type="term" value="C:endoplasmic reticulum"/>
    <property type="evidence" value="ECO:0007669"/>
    <property type="project" value="TreeGrafter"/>
</dbReference>
<feature type="chain" id="PRO_5008898289" description="SAM domain-containing protein" evidence="14">
    <location>
        <begin position="27"/>
        <end position="578"/>
    </location>
</feature>
<evidence type="ECO:0000313" key="16">
    <source>
        <dbReference type="EMBL" id="GAU97942.1"/>
    </source>
</evidence>
<dbReference type="Pfam" id="PF25578">
    <property type="entry name" value="EF-hand_STIM1"/>
    <property type="match status" value="1"/>
</dbReference>
<feature type="region of interest" description="Disordered" evidence="12">
    <location>
        <begin position="242"/>
        <end position="268"/>
    </location>
</feature>
<feature type="compositionally biased region" description="Polar residues" evidence="12">
    <location>
        <begin position="500"/>
        <end position="509"/>
    </location>
</feature>
<keyword evidence="2" id="KW-0813">Transport</keyword>
<dbReference type="Pfam" id="PF07647">
    <property type="entry name" value="SAM_2"/>
    <property type="match status" value="1"/>
</dbReference>
<comment type="subcellular location">
    <subcellularLocation>
        <location evidence="1">Membrane</location>
        <topology evidence="1">Single-pass type I membrane protein</topology>
    </subcellularLocation>
</comment>
<keyword evidence="5" id="KW-0479">Metal-binding</keyword>
<sequence length="578" mass="64459">MLLQMGIVRHIAGLALFAGISCTALAQSTIETPAASPRKDGTVEYEALRYLHGLLDEDDSGYIDVAESVDFLHDELNVKGKSKDRVSRLHHDDPQISVDELWGTWRLSEVHNWTVDQVVEWLSAHVELPQYAVQFRQNNVDGSQMPRMASNSPEFITTVLSIRDPIHKRKISLKATDAVLFGAPKRDFLGQYKEWILLASIGIATCGVWLAYMQKKKYETRMRQVSADLENIQQLERQLSSLQEKVGKSSGGSEDSTEEADKRAYGDNNRLQEAEEELAILRDALQRAEQRVETRQWTPPIELEILLRKTYALEVENFKAKRAAAERQLHGARDECEKLYKKQQGVFGAFRIAHGSQLNTMDDGLVSARQALTELSNDITERSARWCRIEILTGLAIMGNNGKVRSPRATARHGASASYASSHMDLDHDAGLPGYPAPSYTSERRVPSVYDNEDSNSIRSYDSLPIDVPAIGRSHRRPHPDKPSKQQSFDAVAPILLSGRESSTPTQSIYDEGRKTSNMDGVLTNSSPMKAVPSIPDMKQSPSGVSLAASQISSEGGIDIIKVKKKRFPSMKKIFSKK</sequence>
<keyword evidence="11 13" id="KW-0472">Membrane</keyword>
<dbReference type="GO" id="GO:0051049">
    <property type="term" value="P:regulation of transport"/>
    <property type="evidence" value="ECO:0007669"/>
    <property type="project" value="UniProtKB-ARBA"/>
</dbReference>
<evidence type="ECO:0000256" key="2">
    <source>
        <dbReference type="ARBA" id="ARBA00022448"/>
    </source>
</evidence>
<gene>
    <name evidence="16" type="primary">RvY_09160-1</name>
    <name evidence="16" type="synonym">RvY_09160.1</name>
    <name evidence="16" type="ORF">RvY_09160</name>
</gene>
<keyword evidence="17" id="KW-1185">Reference proteome</keyword>
<evidence type="ECO:0000256" key="3">
    <source>
        <dbReference type="ARBA" id="ARBA00022568"/>
    </source>
</evidence>
<feature type="compositionally biased region" description="Basic and acidic residues" evidence="12">
    <location>
        <begin position="259"/>
        <end position="268"/>
    </location>
</feature>
<accession>A0A1D1VCZ1</accession>
<dbReference type="CDD" id="cd11722">
    <property type="entry name" value="SOAR"/>
    <property type="match status" value="1"/>
</dbReference>
<proteinExistence type="predicted"/>
<dbReference type="Proteomes" id="UP000186922">
    <property type="component" value="Unassembled WGS sequence"/>
</dbReference>
<dbReference type="PANTHER" id="PTHR15136">
    <property type="entry name" value="STROMAL INTERACTION MOLECULE HOMOLOG"/>
    <property type="match status" value="1"/>
</dbReference>
<dbReference type="Gene3D" id="1.10.287.3550">
    <property type="match status" value="1"/>
</dbReference>
<reference evidence="16 17" key="1">
    <citation type="journal article" date="2016" name="Nat. Commun.">
        <title>Extremotolerant tardigrade genome and improved radiotolerance of human cultured cells by tardigrade-unique protein.</title>
        <authorList>
            <person name="Hashimoto T."/>
            <person name="Horikawa D.D."/>
            <person name="Saito Y."/>
            <person name="Kuwahara H."/>
            <person name="Kozuka-Hata H."/>
            <person name="Shin-I T."/>
            <person name="Minakuchi Y."/>
            <person name="Ohishi K."/>
            <person name="Motoyama A."/>
            <person name="Aizu T."/>
            <person name="Enomoto A."/>
            <person name="Kondo K."/>
            <person name="Tanaka S."/>
            <person name="Hara Y."/>
            <person name="Koshikawa S."/>
            <person name="Sagara H."/>
            <person name="Miura T."/>
            <person name="Yokobori S."/>
            <person name="Miyagawa K."/>
            <person name="Suzuki Y."/>
            <person name="Kubo T."/>
            <person name="Oyama M."/>
            <person name="Kohara Y."/>
            <person name="Fujiyama A."/>
            <person name="Arakawa K."/>
            <person name="Katayama T."/>
            <person name="Toyoda A."/>
            <person name="Kunieda T."/>
        </authorList>
    </citation>
    <scope>NUCLEOTIDE SEQUENCE [LARGE SCALE GENOMIC DNA]</scope>
    <source>
        <strain evidence="16 17">YOKOZUNA-1</strain>
    </source>
</reference>
<evidence type="ECO:0000256" key="13">
    <source>
        <dbReference type="SAM" id="Phobius"/>
    </source>
</evidence>
<dbReference type="OrthoDB" id="9986177at2759"/>
<name>A0A1D1VCZ1_RAMVA</name>
<feature type="domain" description="SAM" evidence="15">
    <location>
        <begin position="113"/>
        <end position="171"/>
    </location>
</feature>
<feature type="region of interest" description="Disordered" evidence="12">
    <location>
        <begin position="470"/>
        <end position="489"/>
    </location>
</feature>
<keyword evidence="3" id="KW-0109">Calcium transport</keyword>
<dbReference type="GO" id="GO:0005246">
    <property type="term" value="F:calcium channel regulator activity"/>
    <property type="evidence" value="ECO:0007669"/>
    <property type="project" value="InterPro"/>
</dbReference>
<evidence type="ECO:0000256" key="12">
    <source>
        <dbReference type="SAM" id="MobiDB-lite"/>
    </source>
</evidence>
<dbReference type="STRING" id="947166.A0A1D1VCZ1"/>
<dbReference type="InterPro" id="IPR032393">
    <property type="entry name" value="SOAR_STIM1/2"/>
</dbReference>
<feature type="transmembrane region" description="Helical" evidence="13">
    <location>
        <begin position="195"/>
        <end position="213"/>
    </location>
</feature>
<keyword evidence="6 14" id="KW-0732">Signal</keyword>
<evidence type="ECO:0000256" key="9">
    <source>
        <dbReference type="ARBA" id="ARBA00023054"/>
    </source>
</evidence>
<evidence type="ECO:0000256" key="10">
    <source>
        <dbReference type="ARBA" id="ARBA00023065"/>
    </source>
</evidence>
<dbReference type="InterPro" id="IPR037608">
    <property type="entry name" value="STIM1/2"/>
</dbReference>
<evidence type="ECO:0000256" key="8">
    <source>
        <dbReference type="ARBA" id="ARBA00022989"/>
    </source>
</evidence>
<evidence type="ECO:0000256" key="4">
    <source>
        <dbReference type="ARBA" id="ARBA00022692"/>
    </source>
</evidence>
<dbReference type="InterPro" id="IPR013761">
    <property type="entry name" value="SAM/pointed_sf"/>
</dbReference>
<feature type="signal peptide" evidence="14">
    <location>
        <begin position="1"/>
        <end position="26"/>
    </location>
</feature>
<keyword evidence="9" id="KW-0175">Coiled coil</keyword>
<dbReference type="Gene3D" id="1.10.238.180">
    <property type="match status" value="1"/>
</dbReference>